<dbReference type="EMBL" id="ATFF01000006">
    <property type="protein sequence ID" value="EPF31638.1"/>
    <property type="molecule type" value="Genomic_DNA"/>
</dbReference>
<keyword evidence="3" id="KW-1185">Reference proteome</keyword>
<accession>S3K0A2</accession>
<keyword evidence="1" id="KW-1133">Transmembrane helix</keyword>
<dbReference type="RefSeq" id="WP_016526247.1">
    <property type="nucleotide sequence ID" value="NZ_KE332518.1"/>
</dbReference>
<feature type="transmembrane region" description="Helical" evidence="1">
    <location>
        <begin position="88"/>
        <end position="117"/>
    </location>
</feature>
<protein>
    <recommendedName>
        <fullName evidence="4">Glycerophosphoryl diester phosphodiesterase membrane domain-containing protein</fullName>
    </recommendedName>
</protein>
<comment type="caution">
    <text evidence="2">The sequence shown here is derived from an EMBL/GenBank/DDBJ whole genome shotgun (WGS) entry which is preliminary data.</text>
</comment>
<evidence type="ECO:0000313" key="3">
    <source>
        <dbReference type="Proteomes" id="UP000014541"/>
    </source>
</evidence>
<dbReference type="AlphaFoldDB" id="S3K0A2"/>
<feature type="transmembrane region" description="Helical" evidence="1">
    <location>
        <begin position="44"/>
        <end position="67"/>
    </location>
</feature>
<keyword evidence="1" id="KW-0472">Membrane</keyword>
<dbReference type="PATRIC" id="fig|1125699.3.peg.2011"/>
<gene>
    <name evidence="2" type="ORF">HMPREF9194_01989</name>
</gene>
<proteinExistence type="predicted"/>
<sequence length="261" mass="29149">MIWFFLKKNFCDGWDNLLFLALFNLIILGLCALAFFAVSSLAGISVPLSLCCALVFVCALCVPLFAVSGASKQLADFKSVTVKETFAAFLSVWKSAAAFGLLIAVLVFMAAVALPFYFSMGNLIGLLLGSVIFWVLVIAVLSLQWFMPLYSYFGGGIRKNIKKCFILFFDNTGFSIFMFVYACAIFALSAFLGFIAPGVSGVILAYNNALRLRMYKYDWLETQSGLSRKDARRRIPWDELLAEDKETLGPRDFKSFIFPWK</sequence>
<organism evidence="2 3">
    <name type="scientific">Treponema maltophilum ATCC 51939</name>
    <dbReference type="NCBI Taxonomy" id="1125699"/>
    <lineage>
        <taxon>Bacteria</taxon>
        <taxon>Pseudomonadati</taxon>
        <taxon>Spirochaetota</taxon>
        <taxon>Spirochaetia</taxon>
        <taxon>Spirochaetales</taxon>
        <taxon>Treponemataceae</taxon>
        <taxon>Treponema</taxon>
    </lineage>
</organism>
<name>S3K0A2_TREMA</name>
<feature type="transmembrane region" description="Helical" evidence="1">
    <location>
        <begin position="188"/>
        <end position="206"/>
    </location>
</feature>
<feature type="transmembrane region" description="Helical" evidence="1">
    <location>
        <begin position="17"/>
        <end position="38"/>
    </location>
</feature>
<dbReference type="HOGENOM" id="CLU_1065349_0_0_12"/>
<feature type="transmembrane region" description="Helical" evidence="1">
    <location>
        <begin position="123"/>
        <end position="143"/>
    </location>
</feature>
<reference evidence="2 3" key="1">
    <citation type="submission" date="2013-04" db="EMBL/GenBank/DDBJ databases">
        <title>The Genome Sequence of Treponema maltophilum ATCC 51939.</title>
        <authorList>
            <consortium name="The Broad Institute Genomics Platform"/>
            <person name="Earl A."/>
            <person name="Ward D."/>
            <person name="Feldgarden M."/>
            <person name="Gevers D."/>
            <person name="Leonetti C."/>
            <person name="Blanton J.M."/>
            <person name="Dewhirst F.E."/>
            <person name="Izard J."/>
            <person name="Walker B."/>
            <person name="Young S."/>
            <person name="Zeng Q."/>
            <person name="Gargeya S."/>
            <person name="Fitzgerald M."/>
            <person name="Haas B."/>
            <person name="Abouelleil A."/>
            <person name="Allen A.W."/>
            <person name="Alvarado L."/>
            <person name="Arachchi H.M."/>
            <person name="Berlin A.M."/>
            <person name="Chapman S.B."/>
            <person name="Gainer-Dewar J."/>
            <person name="Goldberg J."/>
            <person name="Griggs A."/>
            <person name="Gujja S."/>
            <person name="Hansen M."/>
            <person name="Howarth C."/>
            <person name="Imamovic A."/>
            <person name="Ireland A."/>
            <person name="Larimer J."/>
            <person name="McCowan C."/>
            <person name="Murphy C."/>
            <person name="Pearson M."/>
            <person name="Poon T.W."/>
            <person name="Priest M."/>
            <person name="Roberts A."/>
            <person name="Saif S."/>
            <person name="Shea T."/>
            <person name="Sisk P."/>
            <person name="Sykes S."/>
            <person name="Wortman J."/>
            <person name="Nusbaum C."/>
            <person name="Birren B."/>
        </authorList>
    </citation>
    <scope>NUCLEOTIDE SEQUENCE [LARGE SCALE GENOMIC DNA]</scope>
    <source>
        <strain evidence="2 3">ATCC 51939</strain>
    </source>
</reference>
<dbReference type="eggNOG" id="ENOG5032R5W">
    <property type="taxonomic scope" value="Bacteria"/>
</dbReference>
<evidence type="ECO:0000256" key="1">
    <source>
        <dbReference type="SAM" id="Phobius"/>
    </source>
</evidence>
<evidence type="ECO:0008006" key="4">
    <source>
        <dbReference type="Google" id="ProtNLM"/>
    </source>
</evidence>
<dbReference type="Proteomes" id="UP000014541">
    <property type="component" value="Unassembled WGS sequence"/>
</dbReference>
<keyword evidence="1" id="KW-0812">Transmembrane</keyword>
<dbReference type="OrthoDB" id="360806at2"/>
<evidence type="ECO:0000313" key="2">
    <source>
        <dbReference type="EMBL" id="EPF31638.1"/>
    </source>
</evidence>